<evidence type="ECO:0000256" key="1">
    <source>
        <dbReference type="ARBA" id="ARBA00022574"/>
    </source>
</evidence>
<dbReference type="SUPFAM" id="SSF50978">
    <property type="entry name" value="WD40 repeat-like"/>
    <property type="match status" value="1"/>
</dbReference>
<feature type="repeat" description="WD" evidence="3">
    <location>
        <begin position="773"/>
        <end position="814"/>
    </location>
</feature>
<dbReference type="Pfam" id="PF00400">
    <property type="entry name" value="WD40"/>
    <property type="match status" value="9"/>
</dbReference>
<dbReference type="InterPro" id="IPR027417">
    <property type="entry name" value="P-loop_NTPase"/>
</dbReference>
<evidence type="ECO:0000259" key="6">
    <source>
        <dbReference type="Pfam" id="PF20703"/>
    </source>
</evidence>
<sequence>MNPPPHITAPYPGLRPFERHEDLLFFGREEQVDQLLDKLGESHFLAVLGLSGSGKSSLVKAGLLPALEGGALVGAGARWQVAEFRPGDGPIGRLAESLREQTPWGRAAPETLDELAEKLRRGSQALNWLLGVRPLEPGHRLLVLVDQFEELFRFQNRTEAGAFVALLLAAASHPDCYIIITMRSEFLGACGGYPDLAEAINAGLFLTPALTPEQLADAIEFPLGLPQFAPPSTEAGNAAGVEPELVHQLLKDAQDITDPLPLLQHALLRLWERHKKDGGGVLTLADYRQLGGLQQALNDHLEKAFEELDGEGKRVAEVMFRALVDHGGGRDTRRPTPVGEIARLAGVKSNEISAAAEPFRRQGRSFLMPPTGQELTPDTTLDITHEALIRQWQRLEGWSASEGRQADLYRRLAGAARRKLQGQGSLWIDPDLQNALDWRAKNDPKPAWAERYGGDFERAMAFLDESLAQRQRLEAREREHQEKLRRITQERTEALFDSALTHAALLARVEDPREGRRVLAGTVELDGAIPAPRRHARNLLAGYLDILGGAADKVYQGAGAVLIDLARSPDGRLLVAAGERGTLALFHAESGELIKRLTGHDPRAGTTASVRAVRFNRTGDLLYSTGDDGQILRWSMPDGERVGEPWQAPADVVALTLSPDGKILASGNWNAGITLWSTTDGEKITSLQGTTSDVSDGNALAFTPHGRLLSGGFKGDVGIWELPGALATGSKPRASDGEAKASGSEPPATGGKIHPGGPEPASTAGEAREIVLDRIHTDQVTAVAVDPKGEWLATGGGDKRIVLWRVTQGGAQPVRLLQGHANKVMGLRFVADGKSSGRLLSASHDNTMRLWDMDSGAVLRIFQGHTAGLWSIALDEARGRIYTAANDGLLRRWPLATPHQWLWEMPGSPISAAIHPSGRLVSVGFADGALRLYPLPTANVGAGEGDHTHREGEAPAEPPMGDAIGPFSARQEPRPPGQAEPVEGWGKERTPTPAPDAGPRAMSLQPEPIAVIEDAHGAHVIRQSYSPDGRLLATASLDHTAKLWRMETTPGGPSLTPRHTFDGHSASVHAVAFSPDGRTLATAGYDGKVGLYDVESGKPTVDDFKPHEGLDVNTVSFGGKETLLTVGDRDLRLWDLSQSPPKLAAPPLESRDAILWATLRPDARQLAAVGRDQFITLHGLPAPGAKTAMTDPSPRQLVGHEQTVYRAEYTPDGAQLATVSWDMTLRLWDLGNDKPLFSLRLPAELKPGTSQLWDFALGCPPAATENTGAGQSGPDAGHCWLAVPLTVGRLALYRLPYAEPPLGAR</sequence>
<dbReference type="PROSITE" id="PS00678">
    <property type="entry name" value="WD_REPEATS_1"/>
    <property type="match status" value="2"/>
</dbReference>
<feature type="region of interest" description="Disordered" evidence="5">
    <location>
        <begin position="728"/>
        <end position="764"/>
    </location>
</feature>
<accession>A0A450WBE8</accession>
<feature type="coiled-coil region" evidence="4">
    <location>
        <begin position="463"/>
        <end position="490"/>
    </location>
</feature>
<gene>
    <name evidence="8" type="ORF">BECKFM1743A_GA0114220_103211</name>
    <name evidence="9" type="ORF">BECKFM1743B_GA0114221_103171</name>
    <name evidence="7" type="ORF">BECKFM1743C_GA0114222_101051</name>
</gene>
<feature type="repeat" description="WD" evidence="3">
    <location>
        <begin position="817"/>
        <end position="861"/>
    </location>
</feature>
<dbReference type="Gene3D" id="3.40.50.300">
    <property type="entry name" value="P-loop containing nucleotide triphosphate hydrolases"/>
    <property type="match status" value="1"/>
</dbReference>
<feature type="repeat" description="WD" evidence="3">
    <location>
        <begin position="1197"/>
        <end position="1238"/>
    </location>
</feature>
<dbReference type="InterPro" id="IPR049052">
    <property type="entry name" value="nSTAND1"/>
</dbReference>
<feature type="repeat" description="WD" evidence="3">
    <location>
        <begin position="603"/>
        <end position="644"/>
    </location>
</feature>
<feature type="repeat" description="WD" evidence="3">
    <location>
        <begin position="1013"/>
        <end position="1048"/>
    </location>
</feature>
<dbReference type="Gene3D" id="2.130.10.10">
    <property type="entry name" value="YVTN repeat-like/Quinoprotein amine dehydrogenase"/>
    <property type="match status" value="4"/>
</dbReference>
<dbReference type="PANTHER" id="PTHR19879:SF9">
    <property type="entry name" value="TRANSCRIPTION INITIATION FACTOR TFIID SUBUNIT 5"/>
    <property type="match status" value="1"/>
</dbReference>
<dbReference type="PROSITE" id="PS50082">
    <property type="entry name" value="WD_REPEATS_2"/>
    <property type="match status" value="8"/>
</dbReference>
<dbReference type="PANTHER" id="PTHR19879">
    <property type="entry name" value="TRANSCRIPTION INITIATION FACTOR TFIID"/>
    <property type="match status" value="1"/>
</dbReference>
<feature type="repeat" description="WD" evidence="3">
    <location>
        <begin position="1061"/>
        <end position="1102"/>
    </location>
</feature>
<evidence type="ECO:0000256" key="5">
    <source>
        <dbReference type="SAM" id="MobiDB-lite"/>
    </source>
</evidence>
<feature type="region of interest" description="Disordered" evidence="5">
    <location>
        <begin position="942"/>
        <end position="1000"/>
    </location>
</feature>
<dbReference type="InterPro" id="IPR011047">
    <property type="entry name" value="Quinoprotein_ADH-like_sf"/>
</dbReference>
<name>A0A450WBE8_9GAMM</name>
<proteinExistence type="predicted"/>
<evidence type="ECO:0000313" key="8">
    <source>
        <dbReference type="EMBL" id="VFJ62996.1"/>
    </source>
</evidence>
<evidence type="ECO:0000313" key="9">
    <source>
        <dbReference type="EMBL" id="VFK14335.1"/>
    </source>
</evidence>
<evidence type="ECO:0000256" key="4">
    <source>
        <dbReference type="SAM" id="Coils"/>
    </source>
</evidence>
<dbReference type="EMBL" id="CAADFL010000317">
    <property type="protein sequence ID" value="VFK14335.1"/>
    <property type="molecule type" value="Genomic_DNA"/>
</dbReference>
<dbReference type="SMART" id="SM00320">
    <property type="entry name" value="WD40"/>
    <property type="match status" value="12"/>
</dbReference>
<evidence type="ECO:0000256" key="2">
    <source>
        <dbReference type="ARBA" id="ARBA00022737"/>
    </source>
</evidence>
<keyword evidence="1 3" id="KW-0853">WD repeat</keyword>
<feature type="domain" description="Novel STAND NTPase 1" evidence="6">
    <location>
        <begin position="10"/>
        <end position="418"/>
    </location>
</feature>
<dbReference type="Pfam" id="PF20703">
    <property type="entry name" value="nSTAND1"/>
    <property type="match status" value="1"/>
</dbReference>
<dbReference type="EMBL" id="CAADFA010000105">
    <property type="protein sequence ID" value="VFJ52061.1"/>
    <property type="molecule type" value="Genomic_DNA"/>
</dbReference>
<dbReference type="InterPro" id="IPR001680">
    <property type="entry name" value="WD40_rpt"/>
</dbReference>
<dbReference type="PRINTS" id="PR00320">
    <property type="entry name" value="GPROTEINBRPT"/>
</dbReference>
<dbReference type="CDD" id="cd00200">
    <property type="entry name" value="WD40"/>
    <property type="match status" value="2"/>
</dbReference>
<keyword evidence="2" id="KW-0677">Repeat</keyword>
<organism evidence="9">
    <name type="scientific">Candidatus Kentrum sp. FM</name>
    <dbReference type="NCBI Taxonomy" id="2126340"/>
    <lineage>
        <taxon>Bacteria</taxon>
        <taxon>Pseudomonadati</taxon>
        <taxon>Pseudomonadota</taxon>
        <taxon>Gammaproteobacteria</taxon>
        <taxon>Candidatus Kentrum</taxon>
    </lineage>
</organism>
<dbReference type="InterPro" id="IPR015943">
    <property type="entry name" value="WD40/YVTN_repeat-like_dom_sf"/>
</dbReference>
<dbReference type="InterPro" id="IPR019775">
    <property type="entry name" value="WD40_repeat_CS"/>
</dbReference>
<protein>
    <submittedName>
        <fullName evidence="9">WD40 repeat</fullName>
    </submittedName>
</protein>
<dbReference type="EMBL" id="CAADEZ010000321">
    <property type="protein sequence ID" value="VFJ62996.1"/>
    <property type="molecule type" value="Genomic_DNA"/>
</dbReference>
<dbReference type="SUPFAM" id="SSF50998">
    <property type="entry name" value="Quinoprotein alcohol dehydrogenase-like"/>
    <property type="match status" value="2"/>
</dbReference>
<evidence type="ECO:0000313" key="7">
    <source>
        <dbReference type="EMBL" id="VFJ52061.1"/>
    </source>
</evidence>
<dbReference type="InterPro" id="IPR036322">
    <property type="entry name" value="WD40_repeat_dom_sf"/>
</dbReference>
<feature type="repeat" description="WD" evidence="3">
    <location>
        <begin position="862"/>
        <end position="897"/>
    </location>
</feature>
<dbReference type="InterPro" id="IPR020472">
    <property type="entry name" value="WD40_PAC1"/>
</dbReference>
<evidence type="ECO:0000256" key="3">
    <source>
        <dbReference type="PROSITE-ProRule" id="PRU00221"/>
    </source>
</evidence>
<dbReference type="PROSITE" id="PS50294">
    <property type="entry name" value="WD_REPEATS_REGION"/>
    <property type="match status" value="5"/>
</dbReference>
<reference evidence="9" key="1">
    <citation type="submission" date="2019-02" db="EMBL/GenBank/DDBJ databases">
        <authorList>
            <person name="Gruber-Vodicka R. H."/>
            <person name="Seah K. B. B."/>
        </authorList>
    </citation>
    <scope>NUCLEOTIDE SEQUENCE</scope>
    <source>
        <strain evidence="8">BECK_BZ163</strain>
        <strain evidence="9">BECK_BZ164</strain>
        <strain evidence="7">BECK_BZ165</strain>
    </source>
</reference>
<feature type="compositionally biased region" description="Basic and acidic residues" evidence="5">
    <location>
        <begin position="944"/>
        <end position="953"/>
    </location>
</feature>
<keyword evidence="4" id="KW-0175">Coiled coil</keyword>
<dbReference type="SUPFAM" id="SSF52540">
    <property type="entry name" value="P-loop containing nucleoside triphosphate hydrolases"/>
    <property type="match status" value="1"/>
</dbReference>
<feature type="repeat" description="WD" evidence="3">
    <location>
        <begin position="652"/>
        <end position="686"/>
    </location>
</feature>